<keyword evidence="5" id="KW-1185">Reference proteome</keyword>
<protein>
    <submittedName>
        <fullName evidence="4">Alcohol dehydrogenase YqhD (Iron-dependent ADH family)</fullName>
    </submittedName>
</protein>
<evidence type="ECO:0000313" key="5">
    <source>
        <dbReference type="Proteomes" id="UP001549162"/>
    </source>
</evidence>
<dbReference type="PANTHER" id="PTHR43633">
    <property type="entry name" value="ALCOHOL DEHYDROGENASE YQHD"/>
    <property type="match status" value="1"/>
</dbReference>
<dbReference type="InterPro" id="IPR018211">
    <property type="entry name" value="ADH_Fe_CS"/>
</dbReference>
<dbReference type="Proteomes" id="UP001549162">
    <property type="component" value="Unassembled WGS sequence"/>
</dbReference>
<dbReference type="InterPro" id="IPR001670">
    <property type="entry name" value="ADH_Fe/GldA"/>
</dbReference>
<evidence type="ECO:0000259" key="3">
    <source>
        <dbReference type="Pfam" id="PF25137"/>
    </source>
</evidence>
<evidence type="ECO:0000313" key="4">
    <source>
        <dbReference type="EMBL" id="MET3618356.1"/>
    </source>
</evidence>
<dbReference type="InterPro" id="IPR044731">
    <property type="entry name" value="BDH-like"/>
</dbReference>
<dbReference type="PANTHER" id="PTHR43633:SF1">
    <property type="entry name" value="ALCOHOL DEHYDROGENASE YQHD"/>
    <property type="match status" value="1"/>
</dbReference>
<comment type="caution">
    <text evidence="4">The sequence shown here is derived from an EMBL/GenBank/DDBJ whole genome shotgun (WGS) entry which is preliminary data.</text>
</comment>
<reference evidence="4 5" key="1">
    <citation type="submission" date="2024-06" db="EMBL/GenBank/DDBJ databases">
        <title>Genomic Encyclopedia of Type Strains, Phase IV (KMG-IV): sequencing the most valuable type-strain genomes for metagenomic binning, comparative biology and taxonomic classification.</title>
        <authorList>
            <person name="Goeker M."/>
        </authorList>
    </citation>
    <scope>NUCLEOTIDE SEQUENCE [LARGE SCALE GENOMIC DNA]</scope>
    <source>
        <strain evidence="4 5">DSM 21460</strain>
    </source>
</reference>
<gene>
    <name evidence="4" type="ORF">ABID14_001995</name>
</gene>
<feature type="domain" description="Fe-containing alcohol dehydrogenase-like C-terminal" evidence="3">
    <location>
        <begin position="188"/>
        <end position="389"/>
    </location>
</feature>
<dbReference type="Pfam" id="PF00465">
    <property type="entry name" value="Fe-ADH"/>
    <property type="match status" value="1"/>
</dbReference>
<dbReference type="CDD" id="cd08187">
    <property type="entry name" value="BDH"/>
    <property type="match status" value="1"/>
</dbReference>
<evidence type="ECO:0000259" key="2">
    <source>
        <dbReference type="Pfam" id="PF00465"/>
    </source>
</evidence>
<dbReference type="EMBL" id="JBEPMA010000023">
    <property type="protein sequence ID" value="MET3618356.1"/>
    <property type="molecule type" value="Genomic_DNA"/>
</dbReference>
<evidence type="ECO:0000256" key="1">
    <source>
        <dbReference type="ARBA" id="ARBA00023002"/>
    </source>
</evidence>
<dbReference type="PROSITE" id="PS00060">
    <property type="entry name" value="ADH_IRON_2"/>
    <property type="match status" value="1"/>
</dbReference>
<sequence length="391" mass="43444">MKDFIWNVDTKIMFGKDFLKDLPNEIQKYGDRVLITYGGGSIKTIGLYDKVIKVLKKANIFYKELGGIEPNPRVESAREGVKIVRENDLNFILAIGGGSVIDLSKLIAGATFVDADPWKIVIKEEKIEKALPIGTILTLAATGSEMDAGGVITNPETKQKLGFGSPYTTPKFSILNPETTYSVNERHTAAGVADIMSHTMENYFTLNDGAYLQNRLAEAILKTCIHYGPIALNNPTNYDARANIMWASSWAINGLLNTGKDTNWSVHAMEHELSAFYDLTHGIGLAILTPRFLNHILDDSTVDMIRDFGINVFNIRPTNDKFVDAKKSIGALHEFFEQQMHIPMTLEEVGIDDEHLEEMAKRAATHAGGTIKGVKQLTSEDILEIYKKSLY</sequence>
<keyword evidence="1" id="KW-0560">Oxidoreductase</keyword>
<dbReference type="Gene3D" id="3.40.50.1970">
    <property type="match status" value="1"/>
</dbReference>
<organism evidence="4 5">
    <name type="scientific">Peptoniphilus olsenii</name>
    <dbReference type="NCBI Taxonomy" id="411570"/>
    <lineage>
        <taxon>Bacteria</taxon>
        <taxon>Bacillati</taxon>
        <taxon>Bacillota</taxon>
        <taxon>Tissierellia</taxon>
        <taxon>Tissierellales</taxon>
        <taxon>Peptoniphilaceae</taxon>
        <taxon>Peptoniphilus</taxon>
    </lineage>
</organism>
<dbReference type="RefSeq" id="WP_354369556.1">
    <property type="nucleotide sequence ID" value="NZ_JBEPMA010000023.1"/>
</dbReference>
<dbReference type="Gene3D" id="1.20.1090.10">
    <property type="entry name" value="Dehydroquinate synthase-like - alpha domain"/>
    <property type="match status" value="1"/>
</dbReference>
<dbReference type="InterPro" id="IPR056798">
    <property type="entry name" value="ADH_Fe_C"/>
</dbReference>
<accession>A0ABV2JDK9</accession>
<dbReference type="SUPFAM" id="SSF56796">
    <property type="entry name" value="Dehydroquinate synthase-like"/>
    <property type="match status" value="1"/>
</dbReference>
<feature type="domain" description="Alcohol dehydrogenase iron-type/glycerol dehydrogenase GldA" evidence="2">
    <location>
        <begin position="10"/>
        <end position="177"/>
    </location>
</feature>
<name>A0ABV2JDK9_9FIRM</name>
<dbReference type="Pfam" id="PF25137">
    <property type="entry name" value="ADH_Fe_C"/>
    <property type="match status" value="1"/>
</dbReference>
<proteinExistence type="predicted"/>